<dbReference type="Pfam" id="PF13087">
    <property type="entry name" value="AAA_12"/>
    <property type="match status" value="1"/>
</dbReference>
<dbReference type="OrthoDB" id="306218at2759"/>
<reference evidence="3 4" key="1">
    <citation type="journal article" date="2006" name="Nature">
        <title>Global trends of whole-genome duplications revealed by the ciliate Paramecium tetraurelia.</title>
        <authorList>
            <consortium name="Genoscope"/>
            <person name="Aury J.-M."/>
            <person name="Jaillon O."/>
            <person name="Duret L."/>
            <person name="Noel B."/>
            <person name="Jubin C."/>
            <person name="Porcel B.M."/>
            <person name="Segurens B."/>
            <person name="Daubin V."/>
            <person name="Anthouard V."/>
            <person name="Aiach N."/>
            <person name="Arnaiz O."/>
            <person name="Billaut A."/>
            <person name="Beisson J."/>
            <person name="Blanc I."/>
            <person name="Bouhouche K."/>
            <person name="Camara F."/>
            <person name="Duharcourt S."/>
            <person name="Guigo R."/>
            <person name="Gogendeau D."/>
            <person name="Katinka M."/>
            <person name="Keller A.-M."/>
            <person name="Kissmehl R."/>
            <person name="Klotz C."/>
            <person name="Koll F."/>
            <person name="Le Moue A."/>
            <person name="Lepere C."/>
            <person name="Malinsky S."/>
            <person name="Nowacki M."/>
            <person name="Nowak J.K."/>
            <person name="Plattner H."/>
            <person name="Poulain J."/>
            <person name="Ruiz F."/>
            <person name="Serrano V."/>
            <person name="Zagulski M."/>
            <person name="Dessen P."/>
            <person name="Betermier M."/>
            <person name="Weissenbach J."/>
            <person name="Scarpelli C."/>
            <person name="Schachter V."/>
            <person name="Sperling L."/>
            <person name="Meyer E."/>
            <person name="Cohen J."/>
            <person name="Wincker P."/>
        </authorList>
    </citation>
    <scope>NUCLEOTIDE SEQUENCE [LARGE SCALE GENOMIC DNA]</scope>
    <source>
        <strain evidence="3 4">Stock d4-2</strain>
    </source>
</reference>
<evidence type="ECO:0000259" key="2">
    <source>
        <dbReference type="Pfam" id="PF13087"/>
    </source>
</evidence>
<dbReference type="SUPFAM" id="SSF52540">
    <property type="entry name" value="P-loop containing nucleoside triphosphate hydrolases"/>
    <property type="match status" value="1"/>
</dbReference>
<dbReference type="GO" id="GO:0004386">
    <property type="term" value="F:helicase activity"/>
    <property type="evidence" value="ECO:0007669"/>
    <property type="project" value="InterPro"/>
</dbReference>
<evidence type="ECO:0000313" key="4">
    <source>
        <dbReference type="Proteomes" id="UP000000600"/>
    </source>
</evidence>
<dbReference type="PANTHER" id="PTHR10887:SF495">
    <property type="entry name" value="HELICASE SENATAXIN ISOFORM X1-RELATED"/>
    <property type="match status" value="1"/>
</dbReference>
<protein>
    <recommendedName>
        <fullName evidence="5">DNA2/NAM7 helicase-like C-terminal domain-containing protein</fullName>
    </recommendedName>
</protein>
<keyword evidence="4" id="KW-1185">Reference proteome</keyword>
<gene>
    <name evidence="3" type="ORF">GSPATT00034342001</name>
</gene>
<dbReference type="RefSeq" id="XP_001432262.1">
    <property type="nucleotide sequence ID" value="XM_001432225.1"/>
</dbReference>
<dbReference type="PANTHER" id="PTHR10887">
    <property type="entry name" value="DNA2/NAM7 HELICASE FAMILY"/>
    <property type="match status" value="1"/>
</dbReference>
<feature type="domain" description="DNA2/NAM7 helicase-like C-terminal" evidence="2">
    <location>
        <begin position="542"/>
        <end position="666"/>
    </location>
</feature>
<feature type="domain" description="DNA2/NAM7 helicase helicase" evidence="1">
    <location>
        <begin position="251"/>
        <end position="520"/>
    </location>
</feature>
<dbReference type="InterPro" id="IPR041679">
    <property type="entry name" value="DNA2/NAM7-like_C"/>
</dbReference>
<dbReference type="Gene3D" id="3.40.50.300">
    <property type="entry name" value="P-loop containing nucleotide triphosphate hydrolases"/>
    <property type="match status" value="2"/>
</dbReference>
<organism evidence="3 4">
    <name type="scientific">Paramecium tetraurelia</name>
    <dbReference type="NCBI Taxonomy" id="5888"/>
    <lineage>
        <taxon>Eukaryota</taxon>
        <taxon>Sar</taxon>
        <taxon>Alveolata</taxon>
        <taxon>Ciliophora</taxon>
        <taxon>Intramacronucleata</taxon>
        <taxon>Oligohymenophorea</taxon>
        <taxon>Peniculida</taxon>
        <taxon>Parameciidae</taxon>
        <taxon>Paramecium</taxon>
    </lineage>
</organism>
<dbReference type="InterPro" id="IPR045055">
    <property type="entry name" value="DNA2/NAM7-like"/>
</dbReference>
<dbReference type="OMA" id="KYRHYSD"/>
<dbReference type="eggNOG" id="KOG1801">
    <property type="taxonomic scope" value="Eukaryota"/>
</dbReference>
<dbReference type="GeneID" id="5018047"/>
<dbReference type="EMBL" id="CT868034">
    <property type="protein sequence ID" value="CAK64865.1"/>
    <property type="molecule type" value="Genomic_DNA"/>
</dbReference>
<dbReference type="HOGENOM" id="CLU_351084_0_0_1"/>
<evidence type="ECO:0000313" key="3">
    <source>
        <dbReference type="EMBL" id="CAK64865.1"/>
    </source>
</evidence>
<dbReference type="InterPro" id="IPR027417">
    <property type="entry name" value="P-loop_NTPase"/>
</dbReference>
<dbReference type="InParanoid" id="A0C248"/>
<evidence type="ECO:0008006" key="5">
    <source>
        <dbReference type="Google" id="ProtNLM"/>
    </source>
</evidence>
<dbReference type="FunFam" id="3.40.50.300:FF:003992">
    <property type="entry name" value="Uncharacterized protein"/>
    <property type="match status" value="1"/>
</dbReference>
<accession>A0C248</accession>
<dbReference type="KEGG" id="ptm:GSPATT00034342001"/>
<dbReference type="Proteomes" id="UP000000600">
    <property type="component" value="Unassembled WGS sequence"/>
</dbReference>
<sequence length="672" mass="78681">MDNNYSQYSSPMHLLSNVAFKKAILYNSNGNRSNLTGYKKFQSVNEYQKRFFPLLQNEYYRSIARDKKSFLYGLQDGESFPLKLKIITCELEDNGPFKINIESELEELDPKITKKSLWKYRHYSDYLIFKESSSYIGAIYMRNLDQLNDYYTSLAIFRKKDDDQHILVPNNIFKYFPVDILDSPFIYFQPFCPLSAYQTETDCLFLLQQCPYFDLILNPIEQLNQVQTSEFAQYVNEQRQYYIQNEVFKRHFNEEQLLAIKMALDYHQRFTLIKGPPGTGKTQTILGIISIMADLLVQKDKENEKQGGILVLAKSNSVVNDLVRKIQKNIEEQNSIIYCFNQKPDFLKVIRFGRPGLCESDIEENSLEILSQKQFFQQFTNKVSQIENKHITEEIQNMLKTKNLMDYKEFLLIYKTQITLISLLNFIDDLNRQCKKPKILNAYGKFYEELSQLLKTEKKIYEGIEQSQIQNCRVIVSTLNSCTKECLRSYFERVHFRMCIVDEAPTALEPSQLIPMVKYTNNSEDSVACPIVVSRESKDYGYNRSLFERLADGLNQSTVQLFSQYRQMENLAQITSQLFYDGKLINGIKNMQLPLWILQKVSNKKNRLFFSAPPNTESRDETSRKNDLECQAIIHLVKYLLQGLDIQEHKNPITVISCYAAQKKKFITKIVG</sequence>
<evidence type="ECO:0000259" key="1">
    <source>
        <dbReference type="Pfam" id="PF13086"/>
    </source>
</evidence>
<dbReference type="STRING" id="5888.A0C248"/>
<dbReference type="InterPro" id="IPR041677">
    <property type="entry name" value="DNA2/NAM7_AAA_11"/>
</dbReference>
<proteinExistence type="predicted"/>
<dbReference type="Pfam" id="PF13086">
    <property type="entry name" value="AAA_11"/>
    <property type="match status" value="1"/>
</dbReference>
<dbReference type="GO" id="GO:0003723">
    <property type="term" value="F:RNA binding"/>
    <property type="evidence" value="ECO:0000318"/>
    <property type="project" value="GO_Central"/>
</dbReference>
<dbReference type="AlphaFoldDB" id="A0C248"/>
<name>A0C248_PARTE</name>